<dbReference type="KEGG" id="slu:KE3_0917"/>
<protein>
    <submittedName>
        <fullName evidence="1">Uncharacterized protein</fullName>
    </submittedName>
</protein>
<proteinExistence type="predicted"/>
<reference evidence="1 2" key="1">
    <citation type="journal article" date="2013" name="BMC Microbiol.">
        <title>Dynamics of fecal microbial communities in children with diarrhea of unknown etiology and genomic analysis of associated Streptococcus lutetiensis.</title>
        <authorList>
            <person name="Jin D."/>
            <person name="Chen C."/>
            <person name="Li L."/>
            <person name="Lu S."/>
            <person name="Li Z."/>
            <person name="Zhou Z."/>
            <person name="Jing H."/>
            <person name="Xu Y."/>
            <person name="Du P."/>
            <person name="Wang H."/>
            <person name="Xiong Y."/>
            <person name="Zheng H."/>
            <person name="Bai X."/>
            <person name="Sun H."/>
            <person name="Wang L."/>
            <person name="Ye C."/>
            <person name="Gottschalk M."/>
            <person name="Xu J."/>
        </authorList>
    </citation>
    <scope>NUCLEOTIDE SEQUENCE [LARGE SCALE GENOMIC DNA]</scope>
    <source>
        <strain evidence="1 2">033</strain>
    </source>
</reference>
<dbReference type="EMBL" id="CP003025">
    <property type="protein sequence ID" value="AGS05412.1"/>
    <property type="molecule type" value="Genomic_DNA"/>
</dbReference>
<evidence type="ECO:0000313" key="1">
    <source>
        <dbReference type="EMBL" id="AGS05412.1"/>
    </source>
</evidence>
<sequence length="15" mass="1797">MSFAKNEEDSFEEYA</sequence>
<accession>A0AB33ALB9</accession>
<keyword evidence="2" id="KW-1185">Reference proteome</keyword>
<name>A0AB33ALB9_9STRE</name>
<dbReference type="Proteomes" id="UP000015268">
    <property type="component" value="Chromosome"/>
</dbReference>
<evidence type="ECO:0000313" key="2">
    <source>
        <dbReference type="Proteomes" id="UP000015268"/>
    </source>
</evidence>
<organism evidence="1 2">
    <name type="scientific">Streptococcus lutetiensis 033</name>
    <dbReference type="NCBI Taxonomy" id="1076934"/>
    <lineage>
        <taxon>Bacteria</taxon>
        <taxon>Bacillati</taxon>
        <taxon>Bacillota</taxon>
        <taxon>Bacilli</taxon>
        <taxon>Lactobacillales</taxon>
        <taxon>Streptococcaceae</taxon>
        <taxon>Streptococcus</taxon>
    </lineage>
</organism>
<gene>
    <name evidence="1" type="ORF">KE3_0917</name>
</gene>